<comment type="caution">
    <text evidence="2">The sequence shown here is derived from an EMBL/GenBank/DDBJ whole genome shotgun (WGS) entry which is preliminary data.</text>
</comment>
<protein>
    <submittedName>
        <fullName evidence="2">Uncharacterized protein</fullName>
    </submittedName>
</protein>
<reference evidence="2 3" key="1">
    <citation type="submission" date="2022-03" db="EMBL/GenBank/DDBJ databases">
        <authorList>
            <person name="Macdonald S."/>
            <person name="Ahmed S."/>
            <person name="Newling K."/>
        </authorList>
    </citation>
    <scope>NUCLEOTIDE SEQUENCE [LARGE SCALE GENOMIC DNA]</scope>
</reference>
<proteinExistence type="predicted"/>
<evidence type="ECO:0000313" key="3">
    <source>
        <dbReference type="Proteomes" id="UP001642260"/>
    </source>
</evidence>
<gene>
    <name evidence="2" type="ORF">ERUC_LOCUS21882</name>
</gene>
<name>A0ABC8KCH6_ERUVS</name>
<keyword evidence="3" id="KW-1185">Reference proteome</keyword>
<dbReference type="AlphaFoldDB" id="A0ABC8KCH6"/>
<keyword evidence="1" id="KW-0175">Coiled coil</keyword>
<evidence type="ECO:0000313" key="2">
    <source>
        <dbReference type="EMBL" id="CAH8356127.1"/>
    </source>
</evidence>
<dbReference type="EMBL" id="CAKOAT010216154">
    <property type="protein sequence ID" value="CAH8356127.1"/>
    <property type="molecule type" value="Genomic_DNA"/>
</dbReference>
<feature type="coiled-coil region" evidence="1">
    <location>
        <begin position="18"/>
        <end position="45"/>
    </location>
</feature>
<accession>A0ABC8KCH6</accession>
<evidence type="ECO:0000256" key="1">
    <source>
        <dbReference type="SAM" id="Coils"/>
    </source>
</evidence>
<feature type="non-terminal residue" evidence="2">
    <location>
        <position position="1"/>
    </location>
</feature>
<sequence>NDSLHFRQPWVFAIEDEVKKILNHVAEMESQISELRSELHCVRREGSSSTY</sequence>
<organism evidence="2 3">
    <name type="scientific">Eruca vesicaria subsp. sativa</name>
    <name type="common">Garden rocket</name>
    <name type="synonym">Eruca sativa</name>
    <dbReference type="NCBI Taxonomy" id="29727"/>
    <lineage>
        <taxon>Eukaryota</taxon>
        <taxon>Viridiplantae</taxon>
        <taxon>Streptophyta</taxon>
        <taxon>Embryophyta</taxon>
        <taxon>Tracheophyta</taxon>
        <taxon>Spermatophyta</taxon>
        <taxon>Magnoliopsida</taxon>
        <taxon>eudicotyledons</taxon>
        <taxon>Gunneridae</taxon>
        <taxon>Pentapetalae</taxon>
        <taxon>rosids</taxon>
        <taxon>malvids</taxon>
        <taxon>Brassicales</taxon>
        <taxon>Brassicaceae</taxon>
        <taxon>Brassiceae</taxon>
        <taxon>Eruca</taxon>
    </lineage>
</organism>
<dbReference type="Proteomes" id="UP001642260">
    <property type="component" value="Unassembled WGS sequence"/>
</dbReference>